<gene>
    <name evidence="2" type="ORF">AT746_09135</name>
</gene>
<dbReference type="InterPro" id="IPR002913">
    <property type="entry name" value="START_lipid-bd_dom"/>
</dbReference>
<dbReference type="Pfam" id="PF01852">
    <property type="entry name" value="START"/>
    <property type="match status" value="1"/>
</dbReference>
<name>A0A0U2Z7H9_9ALTE</name>
<evidence type="ECO:0000313" key="3">
    <source>
        <dbReference type="Proteomes" id="UP000068447"/>
    </source>
</evidence>
<proteinExistence type="predicted"/>
<dbReference type="SUPFAM" id="SSF55961">
    <property type="entry name" value="Bet v1-like"/>
    <property type="match status" value="1"/>
</dbReference>
<dbReference type="PANTHER" id="PTHR19308">
    <property type="entry name" value="PHOSPHATIDYLCHOLINE TRANSFER PROTEIN"/>
    <property type="match status" value="1"/>
</dbReference>
<dbReference type="PANTHER" id="PTHR19308:SF14">
    <property type="entry name" value="START DOMAIN-CONTAINING PROTEIN"/>
    <property type="match status" value="1"/>
</dbReference>
<dbReference type="PROSITE" id="PS50848">
    <property type="entry name" value="START"/>
    <property type="match status" value="1"/>
</dbReference>
<evidence type="ECO:0000259" key="1">
    <source>
        <dbReference type="PROSITE" id="PS50848"/>
    </source>
</evidence>
<dbReference type="InterPro" id="IPR023393">
    <property type="entry name" value="START-like_dom_sf"/>
</dbReference>
<protein>
    <recommendedName>
        <fullName evidence="1">START domain-containing protein</fullName>
    </recommendedName>
</protein>
<organism evidence="2 3">
    <name type="scientific">Lacimicrobium alkaliphilum</name>
    <dbReference type="NCBI Taxonomy" id="1526571"/>
    <lineage>
        <taxon>Bacteria</taxon>
        <taxon>Pseudomonadati</taxon>
        <taxon>Pseudomonadota</taxon>
        <taxon>Gammaproteobacteria</taxon>
        <taxon>Alteromonadales</taxon>
        <taxon>Alteromonadaceae</taxon>
        <taxon>Lacimicrobium</taxon>
    </lineage>
</organism>
<feature type="domain" description="START" evidence="1">
    <location>
        <begin position="44"/>
        <end position="224"/>
    </location>
</feature>
<accession>A0A0U2Z7H9</accession>
<dbReference type="InterPro" id="IPR028347">
    <property type="entry name" value="START_dom_prot"/>
</dbReference>
<dbReference type="Gene3D" id="3.30.530.20">
    <property type="match status" value="1"/>
</dbReference>
<dbReference type="KEGG" id="lal:AT746_09135"/>
<dbReference type="PIRSF" id="PIRSF039033">
    <property type="entry name" value="START_dom"/>
    <property type="match status" value="1"/>
</dbReference>
<evidence type="ECO:0000313" key="2">
    <source>
        <dbReference type="EMBL" id="ALS98404.1"/>
    </source>
</evidence>
<keyword evidence="3" id="KW-1185">Reference proteome</keyword>
<dbReference type="GO" id="GO:0008289">
    <property type="term" value="F:lipid binding"/>
    <property type="evidence" value="ECO:0007669"/>
    <property type="project" value="InterPro"/>
</dbReference>
<dbReference type="STRING" id="1526571.AT746_09135"/>
<dbReference type="EMBL" id="CP013650">
    <property type="protein sequence ID" value="ALS98404.1"/>
    <property type="molecule type" value="Genomic_DNA"/>
</dbReference>
<dbReference type="Proteomes" id="UP000068447">
    <property type="component" value="Chromosome"/>
</dbReference>
<dbReference type="GO" id="GO:0005737">
    <property type="term" value="C:cytoplasm"/>
    <property type="evidence" value="ECO:0007669"/>
    <property type="project" value="UniProtKB-ARBA"/>
</dbReference>
<reference evidence="2 3" key="1">
    <citation type="submission" date="2015-12" db="EMBL/GenBank/DDBJ databases">
        <title>Complete genome of Lacimicrobium alkaliphilum KCTC 32984.</title>
        <authorList>
            <person name="Kim S.-G."/>
            <person name="Lee Y.-J."/>
        </authorList>
    </citation>
    <scope>NUCLEOTIDE SEQUENCE [LARGE SCALE GENOMIC DNA]</scope>
    <source>
        <strain evidence="2 3">YelD216</strain>
    </source>
</reference>
<sequence>MQCVYLPYQDPANYIHFGTQMQFSLLLTLLCCALFIEAACLTPSQGWEERKADENVEVYARRAGNSFEILAITRVKSAPEAFLTLLRDTEKAPEWIHSARQVTLLEQPKANEDLVHTIFNAPWPVKDRDMVTLSRIVSAPDDSELRIEISDASDRHPVTPETVRMLNVNGLWRLLPQQDHTLICYQGSGDAAGNIPRWLSRSLLVSGTYKTFNNLADKLGQTETVKK</sequence>
<dbReference type="InterPro" id="IPR051213">
    <property type="entry name" value="START_lipid_transfer"/>
</dbReference>
<dbReference type="AlphaFoldDB" id="A0A0U2Z7H9"/>